<reference evidence="3 4" key="1">
    <citation type="submission" date="2023-11" db="EMBL/GenBank/DDBJ databases">
        <title>Coraliomargarita sp. nov., isolated from marine algae.</title>
        <authorList>
            <person name="Lee J.K."/>
            <person name="Baek J.H."/>
            <person name="Kim J.M."/>
            <person name="Choi D.G."/>
            <person name="Jeon C.O."/>
        </authorList>
    </citation>
    <scope>NUCLEOTIDE SEQUENCE [LARGE SCALE GENOMIC DNA]</scope>
    <source>
        <strain evidence="3 4">J2-16</strain>
    </source>
</reference>
<feature type="domain" description="CD-NTase-associated protein 12/Pycsar effector protein TIR" evidence="2">
    <location>
        <begin position="7"/>
        <end position="125"/>
    </location>
</feature>
<proteinExistence type="predicted"/>
<gene>
    <name evidence="3" type="ORF">SH580_12280</name>
</gene>
<evidence type="ECO:0000256" key="1">
    <source>
        <dbReference type="SAM" id="MobiDB-lite"/>
    </source>
</evidence>
<feature type="region of interest" description="Disordered" evidence="1">
    <location>
        <begin position="278"/>
        <end position="300"/>
    </location>
</feature>
<dbReference type="Proteomes" id="UP001324993">
    <property type="component" value="Chromosome"/>
</dbReference>
<dbReference type="RefSeq" id="WP_319831155.1">
    <property type="nucleotide sequence ID" value="NZ_CP138858.1"/>
</dbReference>
<dbReference type="Pfam" id="PF10137">
    <property type="entry name" value="CAP12-PCTIR_TIR"/>
    <property type="match status" value="1"/>
</dbReference>
<protein>
    <submittedName>
        <fullName evidence="3">Nucleotide-binding protein</fullName>
    </submittedName>
</protein>
<sequence>MTTPRPKVFIGSSSEGKAIAEAIQVNLDYDAEVTIWSQGVFGLSRGTLESLVSAVEEFDFAILVLTPDDLVTSRDETQNAPRDNVLFELGLFMGSLGRDRCFITYDRRADIKLPSDLAGITAADFQPHSTGNLQAAVGSATTRIKAVMSELGPLDSNASLSIDSDVTFQLLADLLDRAIHQFLILAEENEIALTRAGVFGFGPRYEYSIGEPGRQSRGNGYFSVSDTCHKLADSGLLQVDLRDRVTLTERGKAFAEWLRESGYKASYFWSDHGGWGERPDGMNGNHPSEAPRNPLLPQND</sequence>
<dbReference type="EMBL" id="CP138858">
    <property type="protein sequence ID" value="WPJ94211.1"/>
    <property type="molecule type" value="Genomic_DNA"/>
</dbReference>
<name>A0ABZ0RE06_9BACT</name>
<keyword evidence="4" id="KW-1185">Reference proteome</keyword>
<accession>A0ABZ0RE06</accession>
<evidence type="ECO:0000313" key="3">
    <source>
        <dbReference type="EMBL" id="WPJ94211.1"/>
    </source>
</evidence>
<evidence type="ECO:0000313" key="4">
    <source>
        <dbReference type="Proteomes" id="UP001324993"/>
    </source>
</evidence>
<organism evidence="3 4">
    <name type="scientific">Coraliomargarita algicola</name>
    <dbReference type="NCBI Taxonomy" id="3092156"/>
    <lineage>
        <taxon>Bacteria</taxon>
        <taxon>Pseudomonadati</taxon>
        <taxon>Verrucomicrobiota</taxon>
        <taxon>Opitutia</taxon>
        <taxon>Puniceicoccales</taxon>
        <taxon>Coraliomargaritaceae</taxon>
        <taxon>Coraliomargarita</taxon>
    </lineage>
</organism>
<dbReference type="InterPro" id="IPR019302">
    <property type="entry name" value="CAP12/PCTIR_TIR_dom"/>
</dbReference>
<evidence type="ECO:0000259" key="2">
    <source>
        <dbReference type="Pfam" id="PF10137"/>
    </source>
</evidence>